<dbReference type="Proteomes" id="UP000663856">
    <property type="component" value="Unassembled WGS sequence"/>
</dbReference>
<reference evidence="1" key="1">
    <citation type="submission" date="2021-02" db="EMBL/GenBank/DDBJ databases">
        <authorList>
            <person name="Nowell W R."/>
        </authorList>
    </citation>
    <scope>NUCLEOTIDE SEQUENCE</scope>
</reference>
<dbReference type="AlphaFoldDB" id="A0A816SBA5"/>
<dbReference type="EMBL" id="CAJOBG010009560">
    <property type="protein sequence ID" value="CAF4268726.1"/>
    <property type="molecule type" value="Genomic_DNA"/>
</dbReference>
<dbReference type="Proteomes" id="UP000663842">
    <property type="component" value="Unassembled WGS sequence"/>
</dbReference>
<accession>A0A816SBA5</accession>
<dbReference type="EMBL" id="CAJNRF010006633">
    <property type="protein sequence ID" value="CAF2083128.1"/>
    <property type="molecule type" value="Genomic_DNA"/>
</dbReference>
<organism evidence="1 4">
    <name type="scientific">Rotaria magnacalcarata</name>
    <dbReference type="NCBI Taxonomy" id="392030"/>
    <lineage>
        <taxon>Eukaryota</taxon>
        <taxon>Metazoa</taxon>
        <taxon>Spiralia</taxon>
        <taxon>Gnathifera</taxon>
        <taxon>Rotifera</taxon>
        <taxon>Eurotatoria</taxon>
        <taxon>Bdelloidea</taxon>
        <taxon>Philodinida</taxon>
        <taxon>Philodinidae</taxon>
        <taxon>Rotaria</taxon>
    </lineage>
</organism>
<comment type="caution">
    <text evidence="1">The sequence shown here is derived from an EMBL/GenBank/DDBJ whole genome shotgun (WGS) entry which is preliminary data.</text>
</comment>
<evidence type="ECO:0000313" key="5">
    <source>
        <dbReference type="Proteomes" id="UP000663866"/>
    </source>
</evidence>
<evidence type="ECO:0000313" key="2">
    <source>
        <dbReference type="EMBL" id="CAF4063444.1"/>
    </source>
</evidence>
<name>A0A816SBA5_9BILA</name>
<dbReference type="EMBL" id="CAJOBF010002915">
    <property type="protein sequence ID" value="CAF4063444.1"/>
    <property type="molecule type" value="Genomic_DNA"/>
</dbReference>
<gene>
    <name evidence="3" type="ORF">OVN521_LOCUS29971</name>
    <name evidence="2" type="ORF">UXM345_LOCUS19976</name>
    <name evidence="1" type="ORF">WKI299_LOCUS16587</name>
</gene>
<evidence type="ECO:0000313" key="4">
    <source>
        <dbReference type="Proteomes" id="UP000663856"/>
    </source>
</evidence>
<evidence type="ECO:0000313" key="1">
    <source>
        <dbReference type="EMBL" id="CAF2083128.1"/>
    </source>
</evidence>
<proteinExistence type="predicted"/>
<sequence>MNNAHFWYLSFDAYSDEEEICNLCCRLLSKIVKRQRDLDVSFLVRLSDLCRFWLQSNETSIHDSYYAILCCLSVNILTSKFPTHGILLSSKNDYSCFASIVKRNHMNTPYLGTFTTHCFILGKFSLKFSNFLQLTFWILRFA</sequence>
<keyword evidence="5" id="KW-1185">Reference proteome</keyword>
<evidence type="ECO:0000313" key="3">
    <source>
        <dbReference type="EMBL" id="CAF4268726.1"/>
    </source>
</evidence>
<protein>
    <submittedName>
        <fullName evidence="1">Uncharacterized protein</fullName>
    </submittedName>
</protein>
<dbReference type="Proteomes" id="UP000663866">
    <property type="component" value="Unassembled WGS sequence"/>
</dbReference>